<dbReference type="AlphaFoldDB" id="U4LUA3"/>
<feature type="region of interest" description="Disordered" evidence="1">
    <location>
        <begin position="1"/>
        <end position="27"/>
    </location>
</feature>
<sequence>MAQEQGSGVGASDPDDMDVSEHDRRASGLSFSLPSALNFI</sequence>
<accession>U4LUA3</accession>
<evidence type="ECO:0000256" key="1">
    <source>
        <dbReference type="SAM" id="MobiDB-lite"/>
    </source>
</evidence>
<organism evidence="2 3">
    <name type="scientific">Pyronema omphalodes (strain CBS 100304)</name>
    <name type="common">Pyronema confluens</name>
    <dbReference type="NCBI Taxonomy" id="1076935"/>
    <lineage>
        <taxon>Eukaryota</taxon>
        <taxon>Fungi</taxon>
        <taxon>Dikarya</taxon>
        <taxon>Ascomycota</taxon>
        <taxon>Pezizomycotina</taxon>
        <taxon>Pezizomycetes</taxon>
        <taxon>Pezizales</taxon>
        <taxon>Pyronemataceae</taxon>
        <taxon>Pyronema</taxon>
    </lineage>
</organism>
<proteinExistence type="predicted"/>
<dbReference type="EMBL" id="HF936132">
    <property type="protein sequence ID" value="CCX33525.1"/>
    <property type="molecule type" value="Genomic_DNA"/>
</dbReference>
<keyword evidence="3" id="KW-1185">Reference proteome</keyword>
<gene>
    <name evidence="2" type="ORF">PCON_01367</name>
</gene>
<reference evidence="2 3" key="1">
    <citation type="journal article" date="2013" name="PLoS Genet.">
        <title>The genome and development-dependent transcriptomes of Pyronema confluens: a window into fungal evolution.</title>
        <authorList>
            <person name="Traeger S."/>
            <person name="Altegoer F."/>
            <person name="Freitag M."/>
            <person name="Gabaldon T."/>
            <person name="Kempken F."/>
            <person name="Kumar A."/>
            <person name="Marcet-Houben M."/>
            <person name="Poggeler S."/>
            <person name="Stajich J.E."/>
            <person name="Nowrousian M."/>
        </authorList>
    </citation>
    <scope>NUCLEOTIDE SEQUENCE [LARGE SCALE GENOMIC DNA]</scope>
    <source>
        <strain evidence="3">CBS 100304</strain>
        <tissue evidence="2">Vegetative mycelium</tissue>
    </source>
</reference>
<evidence type="ECO:0000313" key="2">
    <source>
        <dbReference type="EMBL" id="CCX33525.1"/>
    </source>
</evidence>
<dbReference type="Proteomes" id="UP000018144">
    <property type="component" value="Unassembled WGS sequence"/>
</dbReference>
<evidence type="ECO:0000313" key="3">
    <source>
        <dbReference type="Proteomes" id="UP000018144"/>
    </source>
</evidence>
<protein>
    <submittedName>
        <fullName evidence="2">Uncharacterized protein</fullName>
    </submittedName>
</protein>
<name>U4LUA3_PYROM</name>